<dbReference type="EMBL" id="QKUF01000002">
    <property type="protein sequence ID" value="PZW34440.1"/>
    <property type="molecule type" value="Genomic_DNA"/>
</dbReference>
<comment type="caution">
    <text evidence="2">The sequence shown here is derived from an EMBL/GenBank/DDBJ whole genome shotgun (WGS) entry which is preliminary data.</text>
</comment>
<dbReference type="Gene3D" id="2.30.30.40">
    <property type="entry name" value="SH3 Domains"/>
    <property type="match status" value="1"/>
</dbReference>
<organism evidence="2 3">
    <name type="scientific">Thermosporothrix hazakensis</name>
    <dbReference type="NCBI Taxonomy" id="644383"/>
    <lineage>
        <taxon>Bacteria</taxon>
        <taxon>Bacillati</taxon>
        <taxon>Chloroflexota</taxon>
        <taxon>Ktedonobacteria</taxon>
        <taxon>Ktedonobacterales</taxon>
        <taxon>Thermosporotrichaceae</taxon>
        <taxon>Thermosporothrix</taxon>
    </lineage>
</organism>
<keyword evidence="1" id="KW-0732">Signal</keyword>
<keyword evidence="3" id="KW-1185">Reference proteome</keyword>
<evidence type="ECO:0008006" key="4">
    <source>
        <dbReference type="Google" id="ProtNLM"/>
    </source>
</evidence>
<dbReference type="RefSeq" id="WP_111319987.1">
    <property type="nucleotide sequence ID" value="NZ_BIFX01000001.1"/>
</dbReference>
<evidence type="ECO:0000313" key="2">
    <source>
        <dbReference type="EMBL" id="PZW34440.1"/>
    </source>
</evidence>
<feature type="signal peptide" evidence="1">
    <location>
        <begin position="1"/>
        <end position="31"/>
    </location>
</feature>
<reference evidence="2 3" key="1">
    <citation type="submission" date="2018-06" db="EMBL/GenBank/DDBJ databases">
        <title>Genomic Encyclopedia of Archaeal and Bacterial Type Strains, Phase II (KMG-II): from individual species to whole genera.</title>
        <authorList>
            <person name="Goeker M."/>
        </authorList>
    </citation>
    <scope>NUCLEOTIDE SEQUENCE [LARGE SCALE GENOMIC DNA]</scope>
    <source>
        <strain evidence="2 3">ATCC BAA-1881</strain>
    </source>
</reference>
<protein>
    <recommendedName>
        <fullName evidence="4">SH3 domain-containing protein</fullName>
    </recommendedName>
</protein>
<dbReference type="Proteomes" id="UP000248806">
    <property type="component" value="Unassembled WGS sequence"/>
</dbReference>
<sequence length="118" mass="12930">MKRLRTLLIMIPVAALLAGLLVLQPTQQASAHTQTVQKVAAAAEEPVNEGDVLNWASVRTGPATTYSIVTTYPPRKHVLIYEEVVGENVWGTTPIWYRVSPHDQPPLFIYGGLVAVVK</sequence>
<evidence type="ECO:0000256" key="1">
    <source>
        <dbReference type="SAM" id="SignalP"/>
    </source>
</evidence>
<dbReference type="AlphaFoldDB" id="A0A326UBH2"/>
<gene>
    <name evidence="2" type="ORF">EI42_01277</name>
</gene>
<accession>A0A326UBH2</accession>
<feature type="chain" id="PRO_5016290867" description="SH3 domain-containing protein" evidence="1">
    <location>
        <begin position="32"/>
        <end position="118"/>
    </location>
</feature>
<name>A0A326UBH2_THEHA</name>
<evidence type="ECO:0000313" key="3">
    <source>
        <dbReference type="Proteomes" id="UP000248806"/>
    </source>
</evidence>
<dbReference type="OrthoDB" id="160089at2"/>
<proteinExistence type="predicted"/>